<dbReference type="AlphaFoldDB" id="A0A4C1UPH7"/>
<name>A0A4C1UPH7_EUMVA</name>
<accession>A0A4C1UPH7</accession>
<protein>
    <submittedName>
        <fullName evidence="2">Uncharacterized protein</fullName>
    </submittedName>
</protein>
<evidence type="ECO:0000313" key="3">
    <source>
        <dbReference type="Proteomes" id="UP000299102"/>
    </source>
</evidence>
<comment type="caution">
    <text evidence="2">The sequence shown here is derived from an EMBL/GenBank/DDBJ whole genome shotgun (WGS) entry which is preliminary data.</text>
</comment>
<evidence type="ECO:0000313" key="2">
    <source>
        <dbReference type="EMBL" id="GBP27744.1"/>
    </source>
</evidence>
<keyword evidence="3" id="KW-1185">Reference proteome</keyword>
<gene>
    <name evidence="2" type="ORF">EVAR_82793_1</name>
</gene>
<dbReference type="Proteomes" id="UP000299102">
    <property type="component" value="Unassembled WGS sequence"/>
</dbReference>
<organism evidence="2 3">
    <name type="scientific">Eumeta variegata</name>
    <name type="common">Bagworm moth</name>
    <name type="synonym">Eumeta japonica</name>
    <dbReference type="NCBI Taxonomy" id="151549"/>
    <lineage>
        <taxon>Eukaryota</taxon>
        <taxon>Metazoa</taxon>
        <taxon>Ecdysozoa</taxon>
        <taxon>Arthropoda</taxon>
        <taxon>Hexapoda</taxon>
        <taxon>Insecta</taxon>
        <taxon>Pterygota</taxon>
        <taxon>Neoptera</taxon>
        <taxon>Endopterygota</taxon>
        <taxon>Lepidoptera</taxon>
        <taxon>Glossata</taxon>
        <taxon>Ditrysia</taxon>
        <taxon>Tineoidea</taxon>
        <taxon>Psychidae</taxon>
        <taxon>Oiketicinae</taxon>
        <taxon>Eumeta</taxon>
    </lineage>
</organism>
<evidence type="ECO:0000256" key="1">
    <source>
        <dbReference type="SAM" id="MobiDB-lite"/>
    </source>
</evidence>
<dbReference type="EMBL" id="BGZK01000198">
    <property type="protein sequence ID" value="GBP27744.1"/>
    <property type="molecule type" value="Genomic_DNA"/>
</dbReference>
<reference evidence="2 3" key="1">
    <citation type="journal article" date="2019" name="Commun. Biol.">
        <title>The bagworm genome reveals a unique fibroin gene that provides high tensile strength.</title>
        <authorList>
            <person name="Kono N."/>
            <person name="Nakamura H."/>
            <person name="Ohtoshi R."/>
            <person name="Tomita M."/>
            <person name="Numata K."/>
            <person name="Arakawa K."/>
        </authorList>
    </citation>
    <scope>NUCLEOTIDE SEQUENCE [LARGE SCALE GENOMIC DNA]</scope>
</reference>
<proteinExistence type="predicted"/>
<sequence length="103" mass="11726">MEMSQRGGVESQSLLRQERGATVMPQSTRQHNMPSCLTRIASSEEGEGLWDPHDKSTCLLIETSAVDGIGYKLSKLFKPTFHRQDYKELQIFILTEILVHFCL</sequence>
<feature type="compositionally biased region" description="Polar residues" evidence="1">
    <location>
        <begin position="24"/>
        <end position="34"/>
    </location>
</feature>
<feature type="region of interest" description="Disordered" evidence="1">
    <location>
        <begin position="1"/>
        <end position="34"/>
    </location>
</feature>